<dbReference type="InterPro" id="IPR006176">
    <property type="entry name" value="3-OHacyl-CoA_DH_NAD-bd"/>
</dbReference>
<evidence type="ECO:0000256" key="4">
    <source>
        <dbReference type="ARBA" id="ARBA00011245"/>
    </source>
</evidence>
<dbReference type="PROSITE" id="PS00166">
    <property type="entry name" value="ENOYL_COA_HYDRATASE"/>
    <property type="match status" value="1"/>
</dbReference>
<evidence type="ECO:0000256" key="12">
    <source>
        <dbReference type="ARBA" id="ARBA00023239"/>
    </source>
</evidence>
<keyword evidence="9" id="KW-0443">Lipid metabolism</keyword>
<dbReference type="PANTHER" id="PTHR23309">
    <property type="entry name" value="3-HYDROXYACYL-COA DEHYROGENASE"/>
    <property type="match status" value="1"/>
</dbReference>
<comment type="similarity">
    <text evidence="15">Belongs to the enoyl-CoA hydratase/isomerase family.</text>
</comment>
<dbReference type="InterPro" id="IPR001753">
    <property type="entry name" value="Enoyl-CoA_hydra/iso"/>
</dbReference>
<comment type="pathway">
    <text evidence="2">Lipid metabolism; fatty acid beta-oxidation.</text>
</comment>
<dbReference type="Gene3D" id="3.90.226.10">
    <property type="entry name" value="2-enoyl-CoA Hydratase, Chain A, domain 1"/>
    <property type="match status" value="1"/>
</dbReference>
<organism evidence="18 19">
    <name type="scientific">Sphingomonas kyungheensis</name>
    <dbReference type="NCBI Taxonomy" id="1069987"/>
    <lineage>
        <taxon>Bacteria</taxon>
        <taxon>Pseudomonadati</taxon>
        <taxon>Pseudomonadota</taxon>
        <taxon>Alphaproteobacteria</taxon>
        <taxon>Sphingomonadales</taxon>
        <taxon>Sphingomonadaceae</taxon>
        <taxon>Sphingomonas</taxon>
    </lineage>
</organism>
<comment type="subunit">
    <text evidence="4">Monomer.</text>
</comment>
<sequence>MTSPIRTERHGDVLVIIADNPPVNALGAAVRQGLEAAIEEGEADGAIAAMVIRCDGRTFFAGADITEFGKPPVEPMLPTVVDRIEASSKPVVAAIHGTALGGGCEVALGCHYRVAVPSAKIGTPEVKLGLLPGAGGTQRLPRLAGVRLALEMTAKGDPISAKRAQEAGLIDRIVGEDSLAADAIAFAGEVKAVRPIPRASERAVQPDPEAVAAFQKENARRFRSFDAPAANIACVVKATEVPFDQGIAFERKEFLRLMTGNQSAAQRHIFFAERQAAKIDDVPADTPLRPIRRVGVIGAGTMGGGIAMNFLSAGIPVTIVEMAQEALDRGTGVIRRNYEATAAKGRMTSGQVDTAMAALTPTLDFDALVDCDLVIEAVYETMAVKQEIFGRLDGIAKPGAILASNTSYLDIDAIAACTSRPQDVLGMHFFSPANVMKLLEVVRGAKTAPDVLATVMALAKTIRKVAVVAGVTYGFIGNRMLMPRQVEANKLLLEGATPEQIDRVHVAFGMPMGPFQMADLAGVDIGWHRDPNRIENVRDALAAEGRWGQKRQAGFYDYDEKRNPSPSPRVAEIIQDWRDKTGTPQHEVTDEEIVERTLYPMVNEGALILEEGKAQRASDVDVVWIYGYGWPVYRGGPMFWAKTEGYDKVVAGLEKHGFTVAQSLKSGSIK</sequence>
<dbReference type="SUPFAM" id="SSF48179">
    <property type="entry name" value="6-phosphogluconate dehydrogenase C-terminal domain-like"/>
    <property type="match status" value="2"/>
</dbReference>
<dbReference type="Pfam" id="PF00725">
    <property type="entry name" value="3HCDH"/>
    <property type="match status" value="1"/>
</dbReference>
<dbReference type="InterPro" id="IPR008927">
    <property type="entry name" value="6-PGluconate_DH-like_C_sf"/>
</dbReference>
<evidence type="ECO:0000256" key="6">
    <source>
        <dbReference type="ARBA" id="ARBA00022963"/>
    </source>
</evidence>
<evidence type="ECO:0000256" key="5">
    <source>
        <dbReference type="ARBA" id="ARBA00022832"/>
    </source>
</evidence>
<dbReference type="Gene3D" id="3.40.50.720">
    <property type="entry name" value="NAD(P)-binding Rossmann-like Domain"/>
    <property type="match status" value="1"/>
</dbReference>
<reference evidence="18 19" key="1">
    <citation type="journal article" date="2013" name="Int. J. Syst. Evol. Microbiol.">
        <title>Sphingomonas kyungheensis sp. nov., a bacterium with ginsenoside-converting activity isolated from soil of a ginseng field.</title>
        <authorList>
            <person name="Son H.M."/>
            <person name="Yang J.E."/>
            <person name="Park Y."/>
            <person name="Han C.K."/>
            <person name="Kim S.G."/>
            <person name="Kook M."/>
            <person name="Yi T.H."/>
        </authorList>
    </citation>
    <scope>NUCLEOTIDE SEQUENCE [LARGE SCALE GENOMIC DNA]</scope>
    <source>
        <strain evidence="18 19">LMG 26582</strain>
    </source>
</reference>
<dbReference type="CDD" id="cd06558">
    <property type="entry name" value="crotonase-like"/>
    <property type="match status" value="1"/>
</dbReference>
<comment type="caution">
    <text evidence="18">The sequence shown here is derived from an EMBL/GenBank/DDBJ whole genome shotgun (WGS) entry which is preliminary data.</text>
</comment>
<keyword evidence="5" id="KW-0276">Fatty acid metabolism</keyword>
<evidence type="ECO:0000256" key="11">
    <source>
        <dbReference type="ARBA" id="ARBA00023235"/>
    </source>
</evidence>
<dbReference type="RefSeq" id="WP_336544824.1">
    <property type="nucleotide sequence ID" value="NZ_JBBBDM010000002.1"/>
</dbReference>
<keyword evidence="6" id="KW-0442">Lipid degradation</keyword>
<feature type="domain" description="3-hydroxyacyl-CoA dehydrogenase NAD binding" evidence="17">
    <location>
        <begin position="294"/>
        <end position="469"/>
    </location>
</feature>
<keyword evidence="19" id="KW-1185">Reference proteome</keyword>
<proteinExistence type="inferred from homology"/>
<keyword evidence="7" id="KW-0560">Oxidoreductase</keyword>
<dbReference type="PANTHER" id="PTHR23309:SF49">
    <property type="entry name" value="PEROXISOMAL BIFUNCTIONAL ENZYME"/>
    <property type="match status" value="1"/>
</dbReference>
<evidence type="ECO:0000313" key="18">
    <source>
        <dbReference type="EMBL" id="MEI5686803.1"/>
    </source>
</evidence>
<evidence type="ECO:0000313" key="19">
    <source>
        <dbReference type="Proteomes" id="UP001367771"/>
    </source>
</evidence>
<keyword evidence="13" id="KW-0511">Multifunctional enzyme</keyword>
<comment type="catalytic activity">
    <reaction evidence="14">
        <text>a (3S)-3-hydroxyacyl-CoA + NAD(+) = a 3-oxoacyl-CoA + NADH + H(+)</text>
        <dbReference type="Rhea" id="RHEA:22432"/>
        <dbReference type="ChEBI" id="CHEBI:15378"/>
        <dbReference type="ChEBI" id="CHEBI:57318"/>
        <dbReference type="ChEBI" id="CHEBI:57540"/>
        <dbReference type="ChEBI" id="CHEBI:57945"/>
        <dbReference type="ChEBI" id="CHEBI:90726"/>
        <dbReference type="EC" id="1.1.1.35"/>
    </reaction>
</comment>
<keyword evidence="10" id="KW-0576">Peroxisome</keyword>
<keyword evidence="8" id="KW-0520">NAD</keyword>
<evidence type="ECO:0000256" key="2">
    <source>
        <dbReference type="ARBA" id="ARBA00005005"/>
    </source>
</evidence>
<evidence type="ECO:0000256" key="9">
    <source>
        <dbReference type="ARBA" id="ARBA00023098"/>
    </source>
</evidence>
<keyword evidence="11" id="KW-0413">Isomerase</keyword>
<gene>
    <name evidence="18" type="ORF">V8201_06885</name>
</gene>
<comment type="similarity">
    <text evidence="3">In the N-terminal section; belongs to the enoyl-CoA hydratase/isomerase family.</text>
</comment>
<dbReference type="EMBL" id="JBBBDM010000002">
    <property type="protein sequence ID" value="MEI5686803.1"/>
    <property type="molecule type" value="Genomic_DNA"/>
</dbReference>
<dbReference type="InterPro" id="IPR036291">
    <property type="entry name" value="NAD(P)-bd_dom_sf"/>
</dbReference>
<evidence type="ECO:0000256" key="3">
    <source>
        <dbReference type="ARBA" id="ARBA00008750"/>
    </source>
</evidence>
<keyword evidence="12" id="KW-0456">Lyase</keyword>
<name>A0ABU8H1E9_9SPHN</name>
<accession>A0ABU8H1E9</accession>
<evidence type="ECO:0000256" key="15">
    <source>
        <dbReference type="RuleBase" id="RU003707"/>
    </source>
</evidence>
<evidence type="ECO:0000256" key="10">
    <source>
        <dbReference type="ARBA" id="ARBA00023140"/>
    </source>
</evidence>
<dbReference type="Proteomes" id="UP001367771">
    <property type="component" value="Unassembled WGS sequence"/>
</dbReference>
<evidence type="ECO:0000256" key="13">
    <source>
        <dbReference type="ARBA" id="ARBA00023268"/>
    </source>
</evidence>
<dbReference type="Pfam" id="PF02737">
    <property type="entry name" value="3HCDH_N"/>
    <property type="match status" value="1"/>
</dbReference>
<dbReference type="Pfam" id="PF00378">
    <property type="entry name" value="ECH_1"/>
    <property type="match status" value="1"/>
</dbReference>
<evidence type="ECO:0000256" key="1">
    <source>
        <dbReference type="ARBA" id="ARBA00004275"/>
    </source>
</evidence>
<dbReference type="InterPro" id="IPR029045">
    <property type="entry name" value="ClpP/crotonase-like_dom_sf"/>
</dbReference>
<dbReference type="InterPro" id="IPR018376">
    <property type="entry name" value="Enoyl-CoA_hyd/isom_CS"/>
</dbReference>
<evidence type="ECO:0000256" key="14">
    <source>
        <dbReference type="ARBA" id="ARBA00049556"/>
    </source>
</evidence>
<comment type="subcellular location">
    <subcellularLocation>
        <location evidence="1">Peroxisome</location>
    </subcellularLocation>
</comment>
<evidence type="ECO:0000256" key="7">
    <source>
        <dbReference type="ARBA" id="ARBA00023002"/>
    </source>
</evidence>
<dbReference type="Gene3D" id="1.10.1040.50">
    <property type="match status" value="1"/>
</dbReference>
<feature type="domain" description="3-hydroxyacyl-CoA dehydrogenase C-terminal" evidence="16">
    <location>
        <begin position="474"/>
        <end position="558"/>
    </location>
</feature>
<dbReference type="InterPro" id="IPR006108">
    <property type="entry name" value="3HC_DH_C"/>
</dbReference>
<protein>
    <submittedName>
        <fullName evidence="18">3-hydroxyacyl-CoA dehydrogenase NAD-binding domain-containing protein</fullName>
    </submittedName>
</protein>
<dbReference type="SUPFAM" id="SSF51735">
    <property type="entry name" value="NAD(P)-binding Rossmann-fold domains"/>
    <property type="match status" value="1"/>
</dbReference>
<evidence type="ECO:0000259" key="17">
    <source>
        <dbReference type="Pfam" id="PF02737"/>
    </source>
</evidence>
<evidence type="ECO:0000259" key="16">
    <source>
        <dbReference type="Pfam" id="PF00725"/>
    </source>
</evidence>
<evidence type="ECO:0000256" key="8">
    <source>
        <dbReference type="ARBA" id="ARBA00023027"/>
    </source>
</evidence>
<dbReference type="SUPFAM" id="SSF52096">
    <property type="entry name" value="ClpP/crotonase"/>
    <property type="match status" value="1"/>
</dbReference>